<name>A0A2S8AF98_9FLAO</name>
<evidence type="ECO:0000256" key="2">
    <source>
        <dbReference type="ARBA" id="ARBA00012637"/>
    </source>
</evidence>
<dbReference type="OrthoDB" id="9781621at2"/>
<dbReference type="PANTHER" id="PTHR43706:SF47">
    <property type="entry name" value="EXTERNAL NADH-UBIQUINONE OXIDOREDUCTASE 1, MITOCHONDRIAL-RELATED"/>
    <property type="match status" value="1"/>
</dbReference>
<organism evidence="12 13">
    <name type="scientific">Apibacter adventoris</name>
    <dbReference type="NCBI Taxonomy" id="1679466"/>
    <lineage>
        <taxon>Bacteria</taxon>
        <taxon>Pseudomonadati</taxon>
        <taxon>Bacteroidota</taxon>
        <taxon>Flavobacteriia</taxon>
        <taxon>Flavobacteriales</taxon>
        <taxon>Weeksellaceae</taxon>
        <taxon>Apibacter</taxon>
    </lineage>
</organism>
<evidence type="ECO:0000256" key="3">
    <source>
        <dbReference type="ARBA" id="ARBA00022630"/>
    </source>
</evidence>
<dbReference type="InterPro" id="IPR045024">
    <property type="entry name" value="NDH-2"/>
</dbReference>
<keyword evidence="5" id="KW-0809">Transit peptide</keyword>
<evidence type="ECO:0000256" key="8">
    <source>
        <dbReference type="ARBA" id="ARBA00047599"/>
    </source>
</evidence>
<gene>
    <name evidence="12" type="ORF">C4S77_03780</name>
</gene>
<sequence length="421" mass="47637">MKKKILLIGGGFAGINILTQLKNDKNYEIVLIDKNNYNFFPPLIYQVAASVLDPVAISYPFRRFIRHKKNVSFRQAELIEVKPEENKVILSNGEIDYDILIIGTGTQSNYFGMENIEKFSIPMKTLNDALLLRNTLLERLEKASREEDLDKQKQLLNIVITGGGPAGVEIAGVVREIMNHMIPLDYRELKSKVNVYLVEGSDVLLGPMSDKSHKVSYDTLKKLGVEILLNTQVKDCDENSIFFANGTKIDTKTIIWTAGVTSRVFDGFPKDLYARGRRMQVDEFNKVKGYDNIFAVGDTCIMTTDPKFSEGHPQLAQVAMQQGENLAKNLQREINGKDWKPFHYIDKGSMAIIGKNKAVADLVAPKMFLKGFFAWAIWSSIHLISLVSIGNKLNTFYRWLTMYFSKNTSLGINYKIGEPKK</sequence>
<dbReference type="PRINTS" id="PR00368">
    <property type="entry name" value="FADPNR"/>
</dbReference>
<comment type="catalytic activity">
    <reaction evidence="8">
        <text>a quinone + NADH + H(+) = a quinol + NAD(+)</text>
        <dbReference type="Rhea" id="RHEA:46160"/>
        <dbReference type="ChEBI" id="CHEBI:15378"/>
        <dbReference type="ChEBI" id="CHEBI:24646"/>
        <dbReference type="ChEBI" id="CHEBI:57540"/>
        <dbReference type="ChEBI" id="CHEBI:57945"/>
        <dbReference type="ChEBI" id="CHEBI:132124"/>
        <dbReference type="EC" id="1.6.5.9"/>
    </reaction>
</comment>
<evidence type="ECO:0000256" key="5">
    <source>
        <dbReference type="ARBA" id="ARBA00022946"/>
    </source>
</evidence>
<comment type="caution">
    <text evidence="12">The sequence shown here is derived from an EMBL/GenBank/DDBJ whole genome shotgun (WGS) entry which is preliminary data.</text>
</comment>
<evidence type="ECO:0000259" key="11">
    <source>
        <dbReference type="Pfam" id="PF22366"/>
    </source>
</evidence>
<dbReference type="GO" id="GO:0050136">
    <property type="term" value="F:NADH dehydrogenase (quinone) (non-electrogenic) activity"/>
    <property type="evidence" value="ECO:0007669"/>
    <property type="project" value="UniProtKB-EC"/>
</dbReference>
<dbReference type="InterPro" id="IPR023753">
    <property type="entry name" value="FAD/NAD-binding_dom"/>
</dbReference>
<evidence type="ECO:0000313" key="12">
    <source>
        <dbReference type="EMBL" id="PQL94287.1"/>
    </source>
</evidence>
<dbReference type="InterPro" id="IPR054585">
    <property type="entry name" value="NDH2-like_C"/>
</dbReference>
<dbReference type="Gene3D" id="3.50.50.100">
    <property type="match status" value="1"/>
</dbReference>
<evidence type="ECO:0000259" key="10">
    <source>
        <dbReference type="Pfam" id="PF07992"/>
    </source>
</evidence>
<comment type="similarity">
    <text evidence="1">Belongs to the NADH dehydrogenase family.</text>
</comment>
<feature type="domain" description="FAD/NAD(P)-binding" evidence="10">
    <location>
        <begin position="4"/>
        <end position="323"/>
    </location>
</feature>
<dbReference type="Pfam" id="PF22366">
    <property type="entry name" value="NDH2_C"/>
    <property type="match status" value="1"/>
</dbReference>
<dbReference type="InterPro" id="IPR036188">
    <property type="entry name" value="FAD/NAD-bd_sf"/>
</dbReference>
<protein>
    <recommendedName>
        <fullName evidence="2">NADH:ubiquinone reductase (non-electrogenic)</fullName>
        <ecNumber evidence="2">1.6.5.9</ecNumber>
    </recommendedName>
</protein>
<keyword evidence="9" id="KW-0472">Membrane</keyword>
<proteinExistence type="inferred from homology"/>
<evidence type="ECO:0000256" key="1">
    <source>
        <dbReference type="ARBA" id="ARBA00005272"/>
    </source>
</evidence>
<dbReference type="PANTHER" id="PTHR43706">
    <property type="entry name" value="NADH DEHYDROGENASE"/>
    <property type="match status" value="1"/>
</dbReference>
<dbReference type="SUPFAM" id="SSF51905">
    <property type="entry name" value="FAD/NAD(P)-binding domain"/>
    <property type="match status" value="2"/>
</dbReference>
<keyword evidence="13" id="KW-1185">Reference proteome</keyword>
<feature type="transmembrane region" description="Helical" evidence="9">
    <location>
        <begin position="372"/>
        <end position="390"/>
    </location>
</feature>
<keyword evidence="9" id="KW-0812">Transmembrane</keyword>
<keyword evidence="9" id="KW-1133">Transmembrane helix</keyword>
<reference evidence="12 13" key="1">
    <citation type="submission" date="2018-02" db="EMBL/GenBank/DDBJ databases">
        <title>Genome sequences of Apibacter spp., gut symbionts of Asian honey bees.</title>
        <authorList>
            <person name="Kwong W.K."/>
            <person name="Steele M.I."/>
            <person name="Moran N.A."/>
        </authorList>
    </citation>
    <scope>NUCLEOTIDE SEQUENCE [LARGE SCALE GENOMIC DNA]</scope>
    <source>
        <strain evidence="13">wkB301</strain>
    </source>
</reference>
<dbReference type="Pfam" id="PF07992">
    <property type="entry name" value="Pyr_redox_2"/>
    <property type="match status" value="1"/>
</dbReference>
<dbReference type="EC" id="1.6.5.9" evidence="2"/>
<keyword evidence="3" id="KW-0285">Flavoprotein</keyword>
<evidence type="ECO:0000256" key="9">
    <source>
        <dbReference type="SAM" id="Phobius"/>
    </source>
</evidence>
<evidence type="ECO:0000313" key="13">
    <source>
        <dbReference type="Proteomes" id="UP000238042"/>
    </source>
</evidence>
<evidence type="ECO:0000256" key="6">
    <source>
        <dbReference type="ARBA" id="ARBA00023002"/>
    </source>
</evidence>
<dbReference type="AlphaFoldDB" id="A0A2S8AF98"/>
<evidence type="ECO:0000256" key="4">
    <source>
        <dbReference type="ARBA" id="ARBA00022827"/>
    </source>
</evidence>
<dbReference type="Proteomes" id="UP000238042">
    <property type="component" value="Unassembled WGS sequence"/>
</dbReference>
<dbReference type="EMBL" id="PSZM01000024">
    <property type="protein sequence ID" value="PQL94287.1"/>
    <property type="molecule type" value="Genomic_DNA"/>
</dbReference>
<dbReference type="RefSeq" id="WP_105246178.1">
    <property type="nucleotide sequence ID" value="NZ_PSZM01000024.1"/>
</dbReference>
<keyword evidence="7" id="KW-0520">NAD</keyword>
<keyword evidence="6" id="KW-0560">Oxidoreductase</keyword>
<keyword evidence="4" id="KW-0274">FAD</keyword>
<accession>A0A2S8AF98</accession>
<evidence type="ECO:0000256" key="7">
    <source>
        <dbReference type="ARBA" id="ARBA00023027"/>
    </source>
</evidence>
<feature type="domain" description="External alternative NADH-ubiquinone oxidoreductase-like C-terminal" evidence="11">
    <location>
        <begin position="347"/>
        <end position="404"/>
    </location>
</feature>